<feature type="transmembrane region" description="Helical" evidence="5">
    <location>
        <begin position="51"/>
        <end position="75"/>
    </location>
</feature>
<dbReference type="RefSeq" id="WP_344836257.1">
    <property type="nucleotide sequence ID" value="NZ_BAAAUV010000025.1"/>
</dbReference>
<evidence type="ECO:0000313" key="7">
    <source>
        <dbReference type="EMBL" id="GAA3233705.1"/>
    </source>
</evidence>
<dbReference type="InterPro" id="IPR009908">
    <property type="entry name" value="Methylamine_util_MauE"/>
</dbReference>
<name>A0ABP6QQ28_9ACTN</name>
<evidence type="ECO:0000256" key="2">
    <source>
        <dbReference type="ARBA" id="ARBA00022692"/>
    </source>
</evidence>
<accession>A0ABP6QQ28</accession>
<evidence type="ECO:0000256" key="5">
    <source>
        <dbReference type="SAM" id="Phobius"/>
    </source>
</evidence>
<feature type="transmembrane region" description="Helical" evidence="5">
    <location>
        <begin position="12"/>
        <end position="31"/>
    </location>
</feature>
<comment type="caution">
    <text evidence="7">The sequence shown here is derived from an EMBL/GenBank/DDBJ whole genome shotgun (WGS) entry which is preliminary data.</text>
</comment>
<evidence type="ECO:0000259" key="6">
    <source>
        <dbReference type="Pfam" id="PF07291"/>
    </source>
</evidence>
<dbReference type="Pfam" id="PF07291">
    <property type="entry name" value="MauE"/>
    <property type="match status" value="1"/>
</dbReference>
<keyword evidence="4 5" id="KW-0472">Membrane</keyword>
<evidence type="ECO:0000313" key="8">
    <source>
        <dbReference type="Proteomes" id="UP001501237"/>
    </source>
</evidence>
<evidence type="ECO:0000256" key="3">
    <source>
        <dbReference type="ARBA" id="ARBA00022989"/>
    </source>
</evidence>
<proteinExistence type="predicted"/>
<gene>
    <name evidence="7" type="ORF">GCM10010468_66390</name>
</gene>
<evidence type="ECO:0000256" key="4">
    <source>
        <dbReference type="ARBA" id="ARBA00023136"/>
    </source>
</evidence>
<comment type="subcellular location">
    <subcellularLocation>
        <location evidence="1">Membrane</location>
        <topology evidence="1">Multi-pass membrane protein</topology>
    </subcellularLocation>
</comment>
<protein>
    <submittedName>
        <fullName evidence="7">DoxX family membrane protein</fullName>
    </submittedName>
</protein>
<sequence length="159" mass="16811">MVTETRRAEVLPWITTAARIVLAAILFWAGWAKVTEPPALQKQAVEAYQLLPASLTGLVGYGLPVLEIVLAVLLLVGFATRFVAIISAVLMAVFIGGIASAWARGLSIDCGCFGGGGAVAKGQTKYLSEIIRDVVFLALAVWIARFPRSRASVDGLLGI</sequence>
<feature type="transmembrane region" description="Helical" evidence="5">
    <location>
        <begin position="82"/>
        <end position="103"/>
    </location>
</feature>
<feature type="domain" description="Methylamine utilisation protein MauE" evidence="6">
    <location>
        <begin position="12"/>
        <end position="144"/>
    </location>
</feature>
<keyword evidence="2 5" id="KW-0812">Transmembrane</keyword>
<organism evidence="7 8">
    <name type="scientific">Actinocorallia longicatena</name>
    <dbReference type="NCBI Taxonomy" id="111803"/>
    <lineage>
        <taxon>Bacteria</taxon>
        <taxon>Bacillati</taxon>
        <taxon>Actinomycetota</taxon>
        <taxon>Actinomycetes</taxon>
        <taxon>Streptosporangiales</taxon>
        <taxon>Thermomonosporaceae</taxon>
        <taxon>Actinocorallia</taxon>
    </lineage>
</organism>
<keyword evidence="8" id="KW-1185">Reference proteome</keyword>
<dbReference type="Proteomes" id="UP001501237">
    <property type="component" value="Unassembled WGS sequence"/>
</dbReference>
<keyword evidence="3 5" id="KW-1133">Transmembrane helix</keyword>
<reference evidence="8" key="1">
    <citation type="journal article" date="2019" name="Int. J. Syst. Evol. Microbiol.">
        <title>The Global Catalogue of Microorganisms (GCM) 10K type strain sequencing project: providing services to taxonomists for standard genome sequencing and annotation.</title>
        <authorList>
            <consortium name="The Broad Institute Genomics Platform"/>
            <consortium name="The Broad Institute Genome Sequencing Center for Infectious Disease"/>
            <person name="Wu L."/>
            <person name="Ma J."/>
        </authorList>
    </citation>
    <scope>NUCLEOTIDE SEQUENCE [LARGE SCALE GENOMIC DNA]</scope>
    <source>
        <strain evidence="8">JCM 9377</strain>
    </source>
</reference>
<evidence type="ECO:0000256" key="1">
    <source>
        <dbReference type="ARBA" id="ARBA00004141"/>
    </source>
</evidence>
<dbReference type="EMBL" id="BAAAUV010000025">
    <property type="protein sequence ID" value="GAA3233705.1"/>
    <property type="molecule type" value="Genomic_DNA"/>
</dbReference>